<keyword evidence="2 3" id="KW-0802">TPR repeat</keyword>
<dbReference type="InterPro" id="IPR019734">
    <property type="entry name" value="TPR_rpt"/>
</dbReference>
<dbReference type="NCBIfam" id="NF047558">
    <property type="entry name" value="TPR_END_plus"/>
    <property type="match status" value="1"/>
</dbReference>
<dbReference type="InterPro" id="IPR051685">
    <property type="entry name" value="Ycf3/AcsC/BcsC/TPR_MFPF"/>
</dbReference>
<dbReference type="Pfam" id="PF14559">
    <property type="entry name" value="TPR_19"/>
    <property type="match status" value="1"/>
</dbReference>
<feature type="signal peptide" evidence="6">
    <location>
        <begin position="1"/>
        <end position="22"/>
    </location>
</feature>
<reference evidence="7 8" key="1">
    <citation type="submission" date="2023-11" db="EMBL/GenBank/DDBJ databases">
        <title>Gilvimarinus fulvus sp. nov., isolated from the surface of Kelp.</title>
        <authorList>
            <person name="Sun Y.Y."/>
            <person name="Gong Y."/>
            <person name="Du Z.J."/>
        </authorList>
    </citation>
    <scope>NUCLEOTIDE SEQUENCE [LARGE SCALE GENOMIC DNA]</scope>
    <source>
        <strain evidence="7 8">SDUM040013</strain>
    </source>
</reference>
<evidence type="ECO:0000256" key="4">
    <source>
        <dbReference type="SAM" id="Coils"/>
    </source>
</evidence>
<proteinExistence type="predicted"/>
<keyword evidence="5" id="KW-1133">Transmembrane helix</keyword>
<gene>
    <name evidence="7" type="ORF">SCD92_11565</name>
</gene>
<accession>A0ABU4RYL3</accession>
<feature type="repeat" description="TPR" evidence="3">
    <location>
        <begin position="243"/>
        <end position="276"/>
    </location>
</feature>
<keyword evidence="1" id="KW-0677">Repeat</keyword>
<protein>
    <submittedName>
        <fullName evidence="7">Tetratricopeptide repeat protein</fullName>
    </submittedName>
</protein>
<keyword evidence="4" id="KW-0175">Coiled coil</keyword>
<keyword evidence="8" id="KW-1185">Reference proteome</keyword>
<sequence>MRSLTFALPWILALLVSQSALAQASADAASDETKPAVTDADARSRVNNLEQPLYNPFVERYVLDELKQLRADMANQRVELTERIVDRQAESIDRGVSYATSTINNFFYLIAGVTSLLVLVGWSSIRDMKERMNKIADEEVGKLIETYEQRLEAIEKQLTQKTRHIDANREEIERTQELHALWLRAGQETQPANKLAVYDQILELDPDNCEALTYKADEVLEQGEVQWAINLCQQALAMDPDNAHAFYQLACAKTNLGNYEQALSYLKEALERSSSYREFMTEDPALKPLMELDEFKELTSTS</sequence>
<dbReference type="Gene3D" id="1.25.40.10">
    <property type="entry name" value="Tetratricopeptide repeat domain"/>
    <property type="match status" value="1"/>
</dbReference>
<dbReference type="SMART" id="SM00028">
    <property type="entry name" value="TPR"/>
    <property type="match status" value="2"/>
</dbReference>
<evidence type="ECO:0000313" key="8">
    <source>
        <dbReference type="Proteomes" id="UP001273505"/>
    </source>
</evidence>
<evidence type="ECO:0000256" key="5">
    <source>
        <dbReference type="SAM" id="Phobius"/>
    </source>
</evidence>
<keyword evidence="6" id="KW-0732">Signal</keyword>
<feature type="coiled-coil region" evidence="4">
    <location>
        <begin position="137"/>
        <end position="171"/>
    </location>
</feature>
<keyword evidence="5" id="KW-0812">Transmembrane</keyword>
<feature type="chain" id="PRO_5047180208" evidence="6">
    <location>
        <begin position="23"/>
        <end position="302"/>
    </location>
</feature>
<dbReference type="SUPFAM" id="SSF48452">
    <property type="entry name" value="TPR-like"/>
    <property type="match status" value="1"/>
</dbReference>
<name>A0ABU4RYL3_9GAMM</name>
<dbReference type="PANTHER" id="PTHR44943">
    <property type="entry name" value="CELLULOSE SYNTHASE OPERON PROTEIN C"/>
    <property type="match status" value="1"/>
</dbReference>
<evidence type="ECO:0000256" key="1">
    <source>
        <dbReference type="ARBA" id="ARBA00022737"/>
    </source>
</evidence>
<evidence type="ECO:0000256" key="2">
    <source>
        <dbReference type="ARBA" id="ARBA00022803"/>
    </source>
</evidence>
<dbReference type="InterPro" id="IPR011990">
    <property type="entry name" value="TPR-like_helical_dom_sf"/>
</dbReference>
<dbReference type="RefSeq" id="WP_302722534.1">
    <property type="nucleotide sequence ID" value="NZ_JAULRU010000569.1"/>
</dbReference>
<dbReference type="Proteomes" id="UP001273505">
    <property type="component" value="Unassembled WGS sequence"/>
</dbReference>
<comment type="caution">
    <text evidence="7">The sequence shown here is derived from an EMBL/GenBank/DDBJ whole genome shotgun (WGS) entry which is preliminary data.</text>
</comment>
<evidence type="ECO:0000313" key="7">
    <source>
        <dbReference type="EMBL" id="MDX6850000.1"/>
    </source>
</evidence>
<feature type="transmembrane region" description="Helical" evidence="5">
    <location>
        <begin position="106"/>
        <end position="125"/>
    </location>
</feature>
<dbReference type="PANTHER" id="PTHR44943:SF8">
    <property type="entry name" value="TPR REPEAT-CONTAINING PROTEIN MJ0263"/>
    <property type="match status" value="1"/>
</dbReference>
<dbReference type="EMBL" id="JAXAFO010000018">
    <property type="protein sequence ID" value="MDX6850000.1"/>
    <property type="molecule type" value="Genomic_DNA"/>
</dbReference>
<dbReference type="PROSITE" id="PS50005">
    <property type="entry name" value="TPR"/>
    <property type="match status" value="1"/>
</dbReference>
<evidence type="ECO:0000256" key="3">
    <source>
        <dbReference type="PROSITE-ProRule" id="PRU00339"/>
    </source>
</evidence>
<organism evidence="7 8">
    <name type="scientific">Gilvimarinus gilvus</name>
    <dbReference type="NCBI Taxonomy" id="3058038"/>
    <lineage>
        <taxon>Bacteria</taxon>
        <taxon>Pseudomonadati</taxon>
        <taxon>Pseudomonadota</taxon>
        <taxon>Gammaproteobacteria</taxon>
        <taxon>Cellvibrionales</taxon>
        <taxon>Cellvibrionaceae</taxon>
        <taxon>Gilvimarinus</taxon>
    </lineage>
</organism>
<evidence type="ECO:0000256" key="6">
    <source>
        <dbReference type="SAM" id="SignalP"/>
    </source>
</evidence>
<keyword evidence="5" id="KW-0472">Membrane</keyword>